<evidence type="ECO:0000256" key="8">
    <source>
        <dbReference type="ARBA" id="ARBA00023128"/>
    </source>
</evidence>
<name>A0A813ZFU2_9BILA</name>
<dbReference type="PANTHER" id="PTHR12430">
    <property type="entry name" value="MITOCHONDRIAL IMPORT RECEPTOR SUBUNIT TOM20"/>
    <property type="match status" value="1"/>
</dbReference>
<comment type="caution">
    <text evidence="10">The sequence shown here is derived from an EMBL/GenBank/DDBJ whole genome shotgun (WGS) entry which is preliminary data.</text>
</comment>
<dbReference type="InterPro" id="IPR002056">
    <property type="entry name" value="MAS20"/>
</dbReference>
<keyword evidence="9" id="KW-0472">Membrane</keyword>
<evidence type="ECO:0000256" key="3">
    <source>
        <dbReference type="ARBA" id="ARBA00022448"/>
    </source>
</evidence>
<keyword evidence="11" id="KW-1185">Reference proteome</keyword>
<dbReference type="Proteomes" id="UP000663879">
    <property type="component" value="Unassembled WGS sequence"/>
</dbReference>
<comment type="similarity">
    <text evidence="2">Belongs to the Tom20 family.</text>
</comment>
<dbReference type="GO" id="GO:0006605">
    <property type="term" value="P:protein targeting"/>
    <property type="evidence" value="ECO:0007669"/>
    <property type="project" value="InterPro"/>
</dbReference>
<proteinExistence type="inferred from homology"/>
<dbReference type="PRINTS" id="PR01989">
    <property type="entry name" value="EUOM20RECPTR"/>
</dbReference>
<dbReference type="SUPFAM" id="SSF47157">
    <property type="entry name" value="Mitochondrial import receptor subunit Tom20"/>
    <property type="match status" value="1"/>
</dbReference>
<dbReference type="PRINTS" id="PR00351">
    <property type="entry name" value="OM20RECEPTOR"/>
</dbReference>
<evidence type="ECO:0000256" key="5">
    <source>
        <dbReference type="ARBA" id="ARBA00022787"/>
    </source>
</evidence>
<dbReference type="Gene3D" id="1.20.960.10">
    <property type="entry name" value="Mitochondrial outer membrane translocase complex, subunit Tom20 domain"/>
    <property type="match status" value="1"/>
</dbReference>
<dbReference type="Pfam" id="PF02064">
    <property type="entry name" value="MAS20"/>
    <property type="match status" value="1"/>
</dbReference>
<evidence type="ECO:0000313" key="11">
    <source>
        <dbReference type="Proteomes" id="UP000663879"/>
    </source>
</evidence>
<dbReference type="GO" id="GO:0006886">
    <property type="term" value="P:intracellular protein transport"/>
    <property type="evidence" value="ECO:0007669"/>
    <property type="project" value="InterPro"/>
</dbReference>
<keyword evidence="6" id="KW-0653">Protein transport</keyword>
<dbReference type="GO" id="GO:0030943">
    <property type="term" value="F:mitochondrion targeting sequence binding"/>
    <property type="evidence" value="ECO:0007669"/>
    <property type="project" value="TreeGrafter"/>
</dbReference>
<dbReference type="PANTHER" id="PTHR12430:SF0">
    <property type="entry name" value="TRANSLOCASE OF OUTER MITOCHONDRIAL MEMBRANE 20"/>
    <property type="match status" value="1"/>
</dbReference>
<dbReference type="AlphaFoldDB" id="A0A813ZFU2"/>
<keyword evidence="3" id="KW-0813">Transport</keyword>
<keyword evidence="5" id="KW-1000">Mitochondrion outer membrane</keyword>
<evidence type="ECO:0000256" key="1">
    <source>
        <dbReference type="ARBA" id="ARBA00004572"/>
    </source>
</evidence>
<keyword evidence="8" id="KW-0496">Mitochondrion</keyword>
<evidence type="ECO:0000256" key="7">
    <source>
        <dbReference type="ARBA" id="ARBA00022989"/>
    </source>
</evidence>
<dbReference type="OrthoDB" id="2154253at2759"/>
<dbReference type="InterPro" id="IPR022422">
    <property type="entry name" value="MAS20_rcpt_metazoan"/>
</dbReference>
<evidence type="ECO:0000256" key="4">
    <source>
        <dbReference type="ARBA" id="ARBA00022692"/>
    </source>
</evidence>
<comment type="subcellular location">
    <subcellularLocation>
        <location evidence="1">Mitochondrion outer membrane</location>
        <topology evidence="1">Single-pass membrane protein</topology>
    </subcellularLocation>
</comment>
<dbReference type="GO" id="GO:0016031">
    <property type="term" value="P:tRNA import into mitochondrion"/>
    <property type="evidence" value="ECO:0007669"/>
    <property type="project" value="TreeGrafter"/>
</dbReference>
<dbReference type="GO" id="GO:0008320">
    <property type="term" value="F:protein transmembrane transporter activity"/>
    <property type="evidence" value="ECO:0007669"/>
    <property type="project" value="TreeGrafter"/>
</dbReference>
<dbReference type="GO" id="GO:0005742">
    <property type="term" value="C:mitochondrial outer membrane translocase complex"/>
    <property type="evidence" value="ECO:0007669"/>
    <property type="project" value="InterPro"/>
</dbReference>
<sequence length="181" mass="20497">MMSRNMGVAIASGLGLAFVGYCVYFDKKRRSHPDFKKNLLERRRKQQLEKENASSVNYPDLTDEAAVQKFLMTEIAIGEQMMAMGDIQNGVEHVANAVAVSAHKENFLSILRTTLPDPIFKMLVERLPEVSRKIYNIHKQRQSSSPQFKFKTTSIQDEPVATEPKIVEIPTDNLAIDDLLD</sequence>
<organism evidence="10 11">
    <name type="scientific">Brachionus calyciflorus</name>
    <dbReference type="NCBI Taxonomy" id="104777"/>
    <lineage>
        <taxon>Eukaryota</taxon>
        <taxon>Metazoa</taxon>
        <taxon>Spiralia</taxon>
        <taxon>Gnathifera</taxon>
        <taxon>Rotifera</taxon>
        <taxon>Eurotatoria</taxon>
        <taxon>Monogononta</taxon>
        <taxon>Pseudotrocha</taxon>
        <taxon>Ploima</taxon>
        <taxon>Brachionidae</taxon>
        <taxon>Brachionus</taxon>
    </lineage>
</organism>
<evidence type="ECO:0000256" key="6">
    <source>
        <dbReference type="ARBA" id="ARBA00022927"/>
    </source>
</evidence>
<evidence type="ECO:0000256" key="2">
    <source>
        <dbReference type="ARBA" id="ARBA00005792"/>
    </source>
</evidence>
<protein>
    <submittedName>
        <fullName evidence="10">Uncharacterized protein</fullName>
    </submittedName>
</protein>
<reference evidence="10" key="1">
    <citation type="submission" date="2021-02" db="EMBL/GenBank/DDBJ databases">
        <authorList>
            <person name="Nowell W R."/>
        </authorList>
    </citation>
    <scope>NUCLEOTIDE SEQUENCE</scope>
    <source>
        <strain evidence="10">Ploen Becks lab</strain>
    </source>
</reference>
<evidence type="ECO:0000313" key="10">
    <source>
        <dbReference type="EMBL" id="CAF0898892.1"/>
    </source>
</evidence>
<dbReference type="EMBL" id="CAJNOC010001892">
    <property type="protein sequence ID" value="CAF0898892.1"/>
    <property type="molecule type" value="Genomic_DNA"/>
</dbReference>
<dbReference type="InterPro" id="IPR023392">
    <property type="entry name" value="Tom20_dom_sf"/>
</dbReference>
<gene>
    <name evidence="10" type="ORF">OXX778_LOCUS11295</name>
</gene>
<keyword evidence="7" id="KW-1133">Transmembrane helix</keyword>
<dbReference type="GO" id="GO:0030150">
    <property type="term" value="P:protein import into mitochondrial matrix"/>
    <property type="evidence" value="ECO:0007669"/>
    <property type="project" value="TreeGrafter"/>
</dbReference>
<accession>A0A813ZFU2</accession>
<keyword evidence="4" id="KW-0812">Transmembrane</keyword>
<evidence type="ECO:0000256" key="9">
    <source>
        <dbReference type="ARBA" id="ARBA00023136"/>
    </source>
</evidence>